<dbReference type="PANTHER" id="PTHR30480">
    <property type="entry name" value="BETA-HEXOSAMINIDASE-RELATED"/>
    <property type="match status" value="1"/>
</dbReference>
<evidence type="ECO:0000256" key="3">
    <source>
        <dbReference type="ARBA" id="ARBA00023295"/>
    </source>
</evidence>
<keyword evidence="3 5" id="KW-0326">Glycosidase</keyword>
<organism evidence="5 6">
    <name type="scientific">Arthrobacter stackebrandtii</name>
    <dbReference type="NCBI Taxonomy" id="272161"/>
    <lineage>
        <taxon>Bacteria</taxon>
        <taxon>Bacillati</taxon>
        <taxon>Actinomycetota</taxon>
        <taxon>Actinomycetes</taxon>
        <taxon>Micrococcales</taxon>
        <taxon>Micrococcaceae</taxon>
        <taxon>Arthrobacter</taxon>
    </lineage>
</organism>
<evidence type="ECO:0000259" key="4">
    <source>
        <dbReference type="Pfam" id="PF00933"/>
    </source>
</evidence>
<dbReference type="InterPro" id="IPR017853">
    <property type="entry name" value="GH"/>
</dbReference>
<evidence type="ECO:0000256" key="1">
    <source>
        <dbReference type="ARBA" id="ARBA00005336"/>
    </source>
</evidence>
<dbReference type="EC" id="3.2.1.52" evidence="5"/>
<keyword evidence="6" id="KW-1185">Reference proteome</keyword>
<proteinExistence type="inferred from homology"/>
<feature type="domain" description="Glycoside hydrolase family 3 N-terminal" evidence="4">
    <location>
        <begin position="33"/>
        <end position="325"/>
    </location>
</feature>
<name>A0ABS4YRK7_9MICC</name>
<evidence type="ECO:0000256" key="2">
    <source>
        <dbReference type="ARBA" id="ARBA00022801"/>
    </source>
</evidence>
<dbReference type="InterPro" id="IPR050226">
    <property type="entry name" value="NagZ_Beta-hexosaminidase"/>
</dbReference>
<protein>
    <submittedName>
        <fullName evidence="5">Beta-N-acetylhexosaminidase</fullName>
        <ecNumber evidence="5">3.2.1.52</ecNumber>
    </submittedName>
</protein>
<dbReference type="RefSeq" id="WP_209676547.1">
    <property type="nucleotide sequence ID" value="NZ_JAGIOI010000001.1"/>
</dbReference>
<reference evidence="5 6" key="1">
    <citation type="submission" date="2021-03" db="EMBL/GenBank/DDBJ databases">
        <title>Sequencing the genomes of 1000 actinobacteria strains.</title>
        <authorList>
            <person name="Klenk H.-P."/>
        </authorList>
    </citation>
    <scope>NUCLEOTIDE SEQUENCE [LARGE SCALE GENOMIC DNA]</scope>
    <source>
        <strain evidence="5 6">DSM 16005</strain>
    </source>
</reference>
<dbReference type="InterPro" id="IPR001764">
    <property type="entry name" value="Glyco_hydro_3_N"/>
</dbReference>
<dbReference type="SUPFAM" id="SSF51445">
    <property type="entry name" value="(Trans)glycosidases"/>
    <property type="match status" value="1"/>
</dbReference>
<dbReference type="EMBL" id="JAGIOI010000001">
    <property type="protein sequence ID" value="MBP2411428.1"/>
    <property type="molecule type" value="Genomic_DNA"/>
</dbReference>
<dbReference type="Proteomes" id="UP000711614">
    <property type="component" value="Unassembled WGS sequence"/>
</dbReference>
<dbReference type="Gene3D" id="3.20.20.300">
    <property type="entry name" value="Glycoside hydrolase, family 3, N-terminal domain"/>
    <property type="match status" value="1"/>
</dbReference>
<dbReference type="GO" id="GO:0004563">
    <property type="term" value="F:beta-N-acetylhexosaminidase activity"/>
    <property type="evidence" value="ECO:0007669"/>
    <property type="project" value="UniProtKB-EC"/>
</dbReference>
<gene>
    <name evidence="5" type="ORF">JOF48_000227</name>
</gene>
<comment type="similarity">
    <text evidence="1">Belongs to the glycosyl hydrolase 3 family.</text>
</comment>
<evidence type="ECO:0000313" key="6">
    <source>
        <dbReference type="Proteomes" id="UP000711614"/>
    </source>
</evidence>
<sequence>MTAVDVRRLAAGTLMPGFVGTSAPAWLLDAFDDGLAAVCLFGTNLVSWEQLGELCAQLRERAPQALLSVDEEGGDVTRLHYLAGSNQPGNAVLGRIDDAHATSSAAAAIGSELAAFGINLNLAPDADVNSADENPVIGVRSFGADPQHVARHTVAWVEGLQQAGVAACAKHFPGHGDTTSDSHLALPRVSASAQTLAGRELLPFRAAAAAGVASIMTSHIVVDALDPDNPATFSKIVLQDVLRGQLGFDGAVVTDALDMVGASGEIGIPAAAVRALAAGADLLCIGSETTAEEYQAVLDGVVAAVASGALPLARLWDAANRVARLAADFPARGGAYAGALSGAAIPDPAAIRSTFQFSRDAQGWLEDVSPAAVVQLETETNYAVGTVPWGPAATGRTVPVEGVVPGQKVAIAGRGLDAGHPAWVLADDLRSAGHNTIVVECGWPRGGADIVTYGASLAVSVALVDLLM</sequence>
<keyword evidence="2 5" id="KW-0378">Hydrolase</keyword>
<dbReference type="PANTHER" id="PTHR30480:SF16">
    <property type="entry name" value="GLYCOSIDE HYDROLASE FAMILY 3 DOMAIN PROTEIN"/>
    <property type="match status" value="1"/>
</dbReference>
<dbReference type="InterPro" id="IPR036962">
    <property type="entry name" value="Glyco_hydro_3_N_sf"/>
</dbReference>
<accession>A0ABS4YRK7</accession>
<dbReference type="Pfam" id="PF00933">
    <property type="entry name" value="Glyco_hydro_3"/>
    <property type="match status" value="1"/>
</dbReference>
<evidence type="ECO:0000313" key="5">
    <source>
        <dbReference type="EMBL" id="MBP2411428.1"/>
    </source>
</evidence>
<comment type="caution">
    <text evidence="5">The sequence shown here is derived from an EMBL/GenBank/DDBJ whole genome shotgun (WGS) entry which is preliminary data.</text>
</comment>